<keyword evidence="1" id="KW-0472">Membrane</keyword>
<reference evidence="2" key="1">
    <citation type="journal article" date="2015" name="Nature">
        <title>Complex archaea that bridge the gap between prokaryotes and eukaryotes.</title>
        <authorList>
            <person name="Spang A."/>
            <person name="Saw J.H."/>
            <person name="Jorgensen S.L."/>
            <person name="Zaremba-Niedzwiedzka K."/>
            <person name="Martijn J."/>
            <person name="Lind A.E."/>
            <person name="van Eijk R."/>
            <person name="Schleper C."/>
            <person name="Guy L."/>
            <person name="Ettema T.J."/>
        </authorList>
    </citation>
    <scope>NUCLEOTIDE SEQUENCE</scope>
</reference>
<name>A0A0F9SZW2_9ZZZZ</name>
<accession>A0A0F9SZW2</accession>
<dbReference type="AlphaFoldDB" id="A0A0F9SZW2"/>
<keyword evidence="1" id="KW-1133">Transmembrane helix</keyword>
<sequence length="200" mass="23664">MGSLITRGFKDTSLLSAAGRQRAKEYLISVGYREEQLQPIVWPEDAVSAYRDHMGQPWKFTTKADILRGKRERMEQNLRRKREYGIIHRRPLYVWVFWCPGVGIFFRGWWIALIGRGYERCRYLERDKIKISSLMKLFPLVEPTLYGPPDIREWKREFVKRYQRGTWCGKPQGKAPIWAEVQGSSIERILGRAEWPNKTA</sequence>
<proteinExistence type="predicted"/>
<evidence type="ECO:0000313" key="2">
    <source>
        <dbReference type="EMBL" id="KKN74455.1"/>
    </source>
</evidence>
<keyword evidence="1" id="KW-0812">Transmembrane</keyword>
<comment type="caution">
    <text evidence="2">The sequence shown here is derived from an EMBL/GenBank/DDBJ whole genome shotgun (WGS) entry which is preliminary data.</text>
</comment>
<protein>
    <submittedName>
        <fullName evidence="2">Uncharacterized protein</fullName>
    </submittedName>
</protein>
<gene>
    <name evidence="2" type="ORF">LCGC14_0390750</name>
</gene>
<dbReference type="EMBL" id="LAZR01000326">
    <property type="protein sequence ID" value="KKN74455.1"/>
    <property type="molecule type" value="Genomic_DNA"/>
</dbReference>
<organism evidence="2">
    <name type="scientific">marine sediment metagenome</name>
    <dbReference type="NCBI Taxonomy" id="412755"/>
    <lineage>
        <taxon>unclassified sequences</taxon>
        <taxon>metagenomes</taxon>
        <taxon>ecological metagenomes</taxon>
    </lineage>
</organism>
<feature type="transmembrane region" description="Helical" evidence="1">
    <location>
        <begin position="92"/>
        <end position="112"/>
    </location>
</feature>
<evidence type="ECO:0000256" key="1">
    <source>
        <dbReference type="SAM" id="Phobius"/>
    </source>
</evidence>